<dbReference type="Pfam" id="PF06968">
    <property type="entry name" value="BATS"/>
    <property type="match status" value="1"/>
</dbReference>
<dbReference type="InterPro" id="IPR006638">
    <property type="entry name" value="Elp3/MiaA/NifB-like_rSAM"/>
</dbReference>
<dbReference type="InterPro" id="IPR010722">
    <property type="entry name" value="BATS_dom"/>
</dbReference>
<comment type="pathway">
    <text evidence="1 13">Cofactor biosynthesis; biotin biosynthesis; biotin from 7,8-diaminononanoate: step 2/2.</text>
</comment>
<evidence type="ECO:0000259" key="15">
    <source>
        <dbReference type="PROSITE" id="PS51918"/>
    </source>
</evidence>
<evidence type="ECO:0000256" key="8">
    <source>
        <dbReference type="ARBA" id="ARBA00022723"/>
    </source>
</evidence>
<evidence type="ECO:0000313" key="17">
    <source>
        <dbReference type="Proteomes" id="UP000004162"/>
    </source>
</evidence>
<keyword evidence="5 13" id="KW-0808">Transferase</keyword>
<dbReference type="GO" id="GO:0009102">
    <property type="term" value="P:biotin biosynthetic process"/>
    <property type="evidence" value="ECO:0007669"/>
    <property type="project" value="UniProtKB-UniRule"/>
</dbReference>
<feature type="binding site" evidence="13 14">
    <location>
        <position position="77"/>
    </location>
    <ligand>
        <name>[4Fe-4S] cluster</name>
        <dbReference type="ChEBI" id="CHEBI:49883"/>
        <note>4Fe-4S-S-AdoMet</note>
    </ligand>
</feature>
<dbReference type="SFLD" id="SFLDG01278">
    <property type="entry name" value="biotin_synthase_like"/>
    <property type="match status" value="1"/>
</dbReference>
<feature type="binding site" evidence="13 14">
    <location>
        <position position="80"/>
    </location>
    <ligand>
        <name>[4Fe-4S] cluster</name>
        <dbReference type="ChEBI" id="CHEBI:49883"/>
        <note>4Fe-4S-S-AdoMet</note>
    </ligand>
</feature>
<dbReference type="Proteomes" id="UP000004162">
    <property type="component" value="Unassembled WGS sequence"/>
</dbReference>
<keyword evidence="9 13" id="KW-0093">Biotin biosynthesis</keyword>
<keyword evidence="10 13" id="KW-0408">Iron</keyword>
<comment type="subunit">
    <text evidence="13">Homodimer.</text>
</comment>
<evidence type="ECO:0000256" key="11">
    <source>
        <dbReference type="ARBA" id="ARBA00023014"/>
    </source>
</evidence>
<comment type="cofactor">
    <cofactor evidence="13">
        <name>[2Fe-2S] cluster</name>
        <dbReference type="ChEBI" id="CHEBI:190135"/>
    </cofactor>
    <text evidence="13">Binds 1 [2Fe-2S] cluster. The cluster is coordinated with 3 cysteines and 1 arginine.</text>
</comment>
<dbReference type="InterPro" id="IPR002684">
    <property type="entry name" value="Biotin_synth/BioAB"/>
</dbReference>
<feature type="domain" description="Radical SAM core" evidence="15">
    <location>
        <begin position="55"/>
        <end position="288"/>
    </location>
</feature>
<dbReference type="InterPro" id="IPR013785">
    <property type="entry name" value="Aldolase_TIM"/>
</dbReference>
<comment type="similarity">
    <text evidence="2 13">Belongs to the radical SAM superfamily. Biotin synthase family.</text>
</comment>
<dbReference type="InterPro" id="IPR007197">
    <property type="entry name" value="rSAM"/>
</dbReference>
<evidence type="ECO:0000256" key="6">
    <source>
        <dbReference type="ARBA" id="ARBA00022691"/>
    </source>
</evidence>
<dbReference type="GO" id="GO:0004076">
    <property type="term" value="F:biotin synthase activity"/>
    <property type="evidence" value="ECO:0007669"/>
    <property type="project" value="UniProtKB-UniRule"/>
</dbReference>
<evidence type="ECO:0000256" key="10">
    <source>
        <dbReference type="ARBA" id="ARBA00023004"/>
    </source>
</evidence>
<dbReference type="GO" id="GO:0051539">
    <property type="term" value="F:4 iron, 4 sulfur cluster binding"/>
    <property type="evidence" value="ECO:0007669"/>
    <property type="project" value="UniProtKB-KW"/>
</dbReference>
<dbReference type="SFLD" id="SFLDS00029">
    <property type="entry name" value="Radical_SAM"/>
    <property type="match status" value="1"/>
</dbReference>
<comment type="caution">
    <text evidence="13">Lacks conserved residue(s) required for the propagation of feature annotation.</text>
</comment>
<keyword evidence="4 13" id="KW-0004">4Fe-4S</keyword>
<keyword evidence="6 13" id="KW-0949">S-adenosyl-L-methionine</keyword>
<dbReference type="GO" id="GO:0005506">
    <property type="term" value="F:iron ion binding"/>
    <property type="evidence" value="ECO:0007669"/>
    <property type="project" value="UniProtKB-UniRule"/>
</dbReference>
<dbReference type="SFLD" id="SFLDG01060">
    <property type="entry name" value="BATS_domain_containing"/>
    <property type="match status" value="1"/>
</dbReference>
<dbReference type="SMART" id="SM00876">
    <property type="entry name" value="BATS"/>
    <property type="match status" value="1"/>
</dbReference>
<dbReference type="UniPathway" id="UPA00078">
    <property type="reaction ID" value="UER00162"/>
</dbReference>
<evidence type="ECO:0000256" key="7">
    <source>
        <dbReference type="ARBA" id="ARBA00022714"/>
    </source>
</evidence>
<proteinExistence type="inferred from homology"/>
<dbReference type="Gene3D" id="3.20.20.70">
    <property type="entry name" value="Aldolase class I"/>
    <property type="match status" value="1"/>
</dbReference>
<accession>Q0YTD8</accession>
<dbReference type="RefSeq" id="WP_006365747.1">
    <property type="nucleotide sequence ID" value="NZ_AASE01000003.1"/>
</dbReference>
<feature type="binding site" evidence="13 14">
    <location>
        <position position="213"/>
    </location>
    <ligand>
        <name>[2Fe-2S] cluster</name>
        <dbReference type="ChEBI" id="CHEBI:190135"/>
    </ligand>
</feature>
<evidence type="ECO:0000256" key="1">
    <source>
        <dbReference type="ARBA" id="ARBA00004942"/>
    </source>
</evidence>
<dbReference type="OrthoDB" id="9786826at2"/>
<dbReference type="SMART" id="SM00729">
    <property type="entry name" value="Elp3"/>
    <property type="match status" value="1"/>
</dbReference>
<dbReference type="PROSITE" id="PS51918">
    <property type="entry name" value="RADICAL_SAM"/>
    <property type="match status" value="1"/>
</dbReference>
<dbReference type="Pfam" id="PF04055">
    <property type="entry name" value="Radical_SAM"/>
    <property type="match status" value="1"/>
</dbReference>
<dbReference type="PANTHER" id="PTHR22976:SF2">
    <property type="entry name" value="BIOTIN SYNTHASE, MITOCHONDRIAL"/>
    <property type="match status" value="1"/>
</dbReference>
<dbReference type="CDD" id="cd01335">
    <property type="entry name" value="Radical_SAM"/>
    <property type="match status" value="1"/>
</dbReference>
<dbReference type="PANTHER" id="PTHR22976">
    <property type="entry name" value="BIOTIN SYNTHASE"/>
    <property type="match status" value="1"/>
</dbReference>
<dbReference type="GO" id="GO:0051537">
    <property type="term" value="F:2 iron, 2 sulfur cluster binding"/>
    <property type="evidence" value="ECO:0007669"/>
    <property type="project" value="UniProtKB-KW"/>
</dbReference>
<keyword evidence="11 13" id="KW-0411">Iron-sulfur</keyword>
<gene>
    <name evidence="13" type="primary">bioB</name>
    <name evidence="16" type="ORF">CferDRAFT_1618</name>
</gene>
<evidence type="ECO:0000256" key="14">
    <source>
        <dbReference type="PIRSR" id="PIRSR001619-1"/>
    </source>
</evidence>
<reference evidence="16 17" key="1">
    <citation type="submission" date="2006-07" db="EMBL/GenBank/DDBJ databases">
        <title>Annotation of the draft genome assembly of Chlorobium ferroxidans DSM 13031.</title>
        <authorList>
            <consortium name="US DOE Joint Genome Institute (JGI-ORNL)"/>
            <person name="Larimer F."/>
            <person name="Land M."/>
            <person name="Hauser L."/>
        </authorList>
    </citation>
    <scope>NUCLEOTIDE SEQUENCE [LARGE SCALE GENOMIC DNA]</scope>
    <source>
        <strain evidence="16 17">DSM 13031</strain>
    </source>
</reference>
<evidence type="ECO:0000256" key="12">
    <source>
        <dbReference type="ARBA" id="ARBA00051157"/>
    </source>
</evidence>
<comment type="cofactor">
    <cofactor evidence="14">
        <name>[2Fe-2S] cluster</name>
        <dbReference type="ChEBI" id="CHEBI:190135"/>
    </cofactor>
    <text evidence="14">Binds 1 [2Fe-2S] cluster. The cluster is coordinated with 3 cysteines and 1 arginine.</text>
</comment>
<dbReference type="AlphaFoldDB" id="Q0YTD8"/>
<reference evidence="16 17" key="2">
    <citation type="submission" date="2006-07" db="EMBL/GenBank/DDBJ databases">
        <title>Sequencing of the draft genome and assembly of Chlorobium ferroxidans DSM 13031.</title>
        <authorList>
            <consortium name="US DOE Joint Genome Institute (JGI-PGF)"/>
            <person name="Copeland A."/>
            <person name="Lucas S."/>
            <person name="Lapidus A."/>
            <person name="Barry K."/>
            <person name="Glavina del Rio T."/>
            <person name="Dalin E."/>
            <person name="Tice H."/>
            <person name="Bruce D."/>
            <person name="Pitluck S."/>
            <person name="Richardson P."/>
        </authorList>
    </citation>
    <scope>NUCLEOTIDE SEQUENCE [LARGE SCALE GENOMIC DNA]</scope>
    <source>
        <strain evidence="16 17">DSM 13031</strain>
    </source>
</reference>
<keyword evidence="7 13" id="KW-0001">2Fe-2S</keyword>
<keyword evidence="8 13" id="KW-0479">Metal-binding</keyword>
<evidence type="ECO:0000256" key="2">
    <source>
        <dbReference type="ARBA" id="ARBA00010765"/>
    </source>
</evidence>
<protein>
    <recommendedName>
        <fullName evidence="3 13">Biotin synthase</fullName>
        <ecNumber evidence="3 13">2.8.1.6</ecNumber>
    </recommendedName>
</protein>
<dbReference type="PIRSF" id="PIRSF001619">
    <property type="entry name" value="Biotin_synth"/>
    <property type="match status" value="1"/>
</dbReference>
<comment type="function">
    <text evidence="13">Catalyzes the conversion of dethiobiotin (DTB) to biotin by the insertion of a sulfur atom into dethiobiotin via a radical-based mechanism.</text>
</comment>
<sequence>MDQKALHPHIIAAYRVLETGEPISQADALRLASVPGELSLDLASLANKVKNRYASKEESLYSCSIMNAKSGVCGENCKFCAQSRHNRADIEVYDLVDEESVLLEAHNCYSSGVSHFGIVTSGYGYKKINGEFQRVLDMIDRLHAELPSLNICASLGILGEEPAAALAAHGISHYNINIQVAPDRYHDLIADTHSVEERIETIKRLRKNNISVCCGGIMGVGESMQERIAMIFALQELDVSVIPLNVLVPIDGTPLEGKEPLSVADIVKTFAICRLAHPDKIIKFAAGRETVMKDFQGLLMLSGANGFLTGGYLTTRGRDTAEDQRFAGQIESFN</sequence>
<dbReference type="InterPro" id="IPR024177">
    <property type="entry name" value="Biotin_synthase"/>
</dbReference>
<dbReference type="InterPro" id="IPR058240">
    <property type="entry name" value="rSAM_sf"/>
</dbReference>
<organism evidence="16 17">
    <name type="scientific">Chlorobium ferrooxidans DSM 13031</name>
    <dbReference type="NCBI Taxonomy" id="377431"/>
    <lineage>
        <taxon>Bacteria</taxon>
        <taxon>Pseudomonadati</taxon>
        <taxon>Chlorobiota</taxon>
        <taxon>Chlorobiia</taxon>
        <taxon>Chlorobiales</taxon>
        <taxon>Chlorobiaceae</taxon>
        <taxon>Chlorobium/Pelodictyon group</taxon>
        <taxon>Chlorobium</taxon>
    </lineage>
</organism>
<comment type="caution">
    <text evidence="16">The sequence shown here is derived from an EMBL/GenBank/DDBJ whole genome shotgun (WGS) entry which is preliminary data.</text>
</comment>
<evidence type="ECO:0000313" key="16">
    <source>
        <dbReference type="EMBL" id="EAT59611.1"/>
    </source>
</evidence>
<feature type="binding site" evidence="13 14">
    <location>
        <position position="73"/>
    </location>
    <ligand>
        <name>[4Fe-4S] cluster</name>
        <dbReference type="ChEBI" id="CHEBI:49883"/>
        <note>4Fe-4S-S-AdoMet</note>
    </ligand>
</feature>
<dbReference type="SUPFAM" id="SSF102114">
    <property type="entry name" value="Radical SAM enzymes"/>
    <property type="match status" value="1"/>
</dbReference>
<keyword evidence="17" id="KW-1185">Reference proteome</keyword>
<evidence type="ECO:0000256" key="4">
    <source>
        <dbReference type="ARBA" id="ARBA00022485"/>
    </source>
</evidence>
<feature type="binding site" evidence="13 14">
    <location>
        <position position="283"/>
    </location>
    <ligand>
        <name>[2Fe-2S] cluster</name>
        <dbReference type="ChEBI" id="CHEBI:190135"/>
    </ligand>
</feature>
<comment type="catalytic activity">
    <reaction evidence="12 13">
        <text>(4R,5S)-dethiobiotin + (sulfur carrier)-SH + 2 reduced [2Fe-2S]-[ferredoxin] + 2 S-adenosyl-L-methionine = (sulfur carrier)-H + biotin + 2 5'-deoxyadenosine + 2 L-methionine + 2 oxidized [2Fe-2S]-[ferredoxin]</text>
        <dbReference type="Rhea" id="RHEA:22060"/>
        <dbReference type="Rhea" id="RHEA-COMP:10000"/>
        <dbReference type="Rhea" id="RHEA-COMP:10001"/>
        <dbReference type="Rhea" id="RHEA-COMP:14737"/>
        <dbReference type="Rhea" id="RHEA-COMP:14739"/>
        <dbReference type="ChEBI" id="CHEBI:17319"/>
        <dbReference type="ChEBI" id="CHEBI:29917"/>
        <dbReference type="ChEBI" id="CHEBI:33737"/>
        <dbReference type="ChEBI" id="CHEBI:33738"/>
        <dbReference type="ChEBI" id="CHEBI:57586"/>
        <dbReference type="ChEBI" id="CHEBI:57844"/>
        <dbReference type="ChEBI" id="CHEBI:59789"/>
        <dbReference type="ChEBI" id="CHEBI:64428"/>
        <dbReference type="ChEBI" id="CHEBI:149473"/>
        <dbReference type="EC" id="2.8.1.6"/>
    </reaction>
</comment>
<dbReference type="NCBIfam" id="TIGR00433">
    <property type="entry name" value="bioB"/>
    <property type="match status" value="1"/>
</dbReference>
<evidence type="ECO:0000256" key="13">
    <source>
        <dbReference type="HAMAP-Rule" id="MF_01694"/>
    </source>
</evidence>
<evidence type="ECO:0000256" key="3">
    <source>
        <dbReference type="ARBA" id="ARBA00012236"/>
    </source>
</evidence>
<feature type="binding site" evidence="13 14">
    <location>
        <position position="152"/>
    </location>
    <ligand>
        <name>[2Fe-2S] cluster</name>
        <dbReference type="ChEBI" id="CHEBI:190135"/>
    </ligand>
</feature>
<evidence type="ECO:0000256" key="5">
    <source>
        <dbReference type="ARBA" id="ARBA00022679"/>
    </source>
</evidence>
<comment type="cofactor">
    <cofactor evidence="13 14">
        <name>[4Fe-4S] cluster</name>
        <dbReference type="ChEBI" id="CHEBI:49883"/>
    </cofactor>
    <text evidence="13 14">Binds 1 [4Fe-4S] cluster. The cluster is coordinated with 3 cysteines and an exchangeable S-adenosyl-L-methionine.</text>
</comment>
<name>Q0YTD8_9CHLB</name>
<dbReference type="EC" id="2.8.1.6" evidence="3 13"/>
<dbReference type="EMBL" id="AASE01000003">
    <property type="protein sequence ID" value="EAT59611.1"/>
    <property type="molecule type" value="Genomic_DNA"/>
</dbReference>
<dbReference type="HAMAP" id="MF_01694">
    <property type="entry name" value="BioB"/>
    <property type="match status" value="1"/>
</dbReference>
<evidence type="ECO:0000256" key="9">
    <source>
        <dbReference type="ARBA" id="ARBA00022756"/>
    </source>
</evidence>